<comment type="caution">
    <text evidence="1">The sequence shown here is derived from an EMBL/GenBank/DDBJ whole genome shotgun (WGS) entry which is preliminary data.</text>
</comment>
<evidence type="ECO:0000313" key="2">
    <source>
        <dbReference type="Proteomes" id="UP001652395"/>
    </source>
</evidence>
<reference evidence="1 2" key="1">
    <citation type="journal article" date="2021" name="ISME Commun">
        <title>Automated analysis of genomic sequences facilitates high-throughput and comprehensive description of bacteria.</title>
        <authorList>
            <person name="Hitch T.C.A."/>
        </authorList>
    </citation>
    <scope>NUCLEOTIDE SEQUENCE [LARGE SCALE GENOMIC DNA]</scope>
    <source>
        <strain evidence="2">f_CCE</strain>
    </source>
</reference>
<proteinExistence type="predicted"/>
<accession>A0ABT2UW52</accession>
<sequence length="83" mass="9807">MNDNIANRIQCPFYVAHNSGTGNNITITCERIKTNMGFNVKNKLFFANQKQRLDFMELFCMDAKTCQNCPYYEVIYNNKYREC</sequence>
<protein>
    <submittedName>
        <fullName evidence="1">Uncharacterized protein</fullName>
    </submittedName>
</protein>
<dbReference type="EMBL" id="JAOQJF010000004">
    <property type="protein sequence ID" value="MCU6798873.1"/>
    <property type="molecule type" value="Genomic_DNA"/>
</dbReference>
<dbReference type="Proteomes" id="UP001652395">
    <property type="component" value="Unassembled WGS sequence"/>
</dbReference>
<organism evidence="1 2">
    <name type="scientific">Alitiscatomonas aceti</name>
    <dbReference type="NCBI Taxonomy" id="2981724"/>
    <lineage>
        <taxon>Bacteria</taxon>
        <taxon>Bacillati</taxon>
        <taxon>Bacillota</taxon>
        <taxon>Clostridia</taxon>
        <taxon>Lachnospirales</taxon>
        <taxon>Lachnospiraceae</taxon>
        <taxon>Alitiscatomonas</taxon>
    </lineage>
</organism>
<keyword evidence="2" id="KW-1185">Reference proteome</keyword>
<dbReference type="RefSeq" id="WP_158357586.1">
    <property type="nucleotide sequence ID" value="NZ_JAOQJF010000004.1"/>
</dbReference>
<name>A0ABT2UW52_9FIRM</name>
<evidence type="ECO:0000313" key="1">
    <source>
        <dbReference type="EMBL" id="MCU6798873.1"/>
    </source>
</evidence>
<gene>
    <name evidence="1" type="ORF">OCV69_02805</name>
</gene>